<keyword evidence="2" id="KW-0597">Phosphoprotein</keyword>
<dbReference type="InterPro" id="IPR057541">
    <property type="entry name" value="PACS1/2_N"/>
</dbReference>
<comment type="caution">
    <text evidence="4">The sequence shown here is derived from an EMBL/GenBank/DDBJ whole genome shotgun (WGS) entry which is preliminary data.</text>
</comment>
<comment type="similarity">
    <text evidence="1">Belongs to the PACS family.</text>
</comment>
<evidence type="ECO:0000259" key="3">
    <source>
        <dbReference type="Pfam" id="PF25332"/>
    </source>
</evidence>
<gene>
    <name evidence="4" type="ORF">mMyoMyo1_010513</name>
</gene>
<proteinExistence type="inferred from homology"/>
<dbReference type="GO" id="GO:0044325">
    <property type="term" value="F:transmembrane transporter binding"/>
    <property type="evidence" value="ECO:0007669"/>
    <property type="project" value="TreeGrafter"/>
</dbReference>
<protein>
    <recommendedName>
        <fullName evidence="3">Phosphofurin acidic cluster sorting protein 1/2 N-terminal C2 domain-containing protein</fullName>
    </recommendedName>
</protein>
<dbReference type="EMBL" id="JABWUV010000003">
    <property type="protein sequence ID" value="KAF6369108.1"/>
    <property type="molecule type" value="Genomic_DNA"/>
</dbReference>
<dbReference type="GO" id="GO:0072659">
    <property type="term" value="P:protein localization to plasma membrane"/>
    <property type="evidence" value="ECO:0007669"/>
    <property type="project" value="TreeGrafter"/>
</dbReference>
<dbReference type="PANTHER" id="PTHR13280">
    <property type="entry name" value="PHOSPHOFURIN ACIDIC CLUSTER SORTING PROTEIN"/>
    <property type="match status" value="1"/>
</dbReference>
<organism evidence="4 5">
    <name type="scientific">Myotis myotis</name>
    <name type="common">Greater mouse-eared bat</name>
    <name type="synonym">Vespertilio myotis</name>
    <dbReference type="NCBI Taxonomy" id="51298"/>
    <lineage>
        <taxon>Eukaryota</taxon>
        <taxon>Metazoa</taxon>
        <taxon>Chordata</taxon>
        <taxon>Craniata</taxon>
        <taxon>Vertebrata</taxon>
        <taxon>Euteleostomi</taxon>
        <taxon>Mammalia</taxon>
        <taxon>Eutheria</taxon>
        <taxon>Laurasiatheria</taxon>
        <taxon>Chiroptera</taxon>
        <taxon>Yangochiroptera</taxon>
        <taxon>Vespertilionidae</taxon>
        <taxon>Myotis</taxon>
    </lineage>
</organism>
<evidence type="ECO:0000313" key="5">
    <source>
        <dbReference type="Proteomes" id="UP000527355"/>
    </source>
</evidence>
<dbReference type="AlphaFoldDB" id="A0A7J7Z4V5"/>
<dbReference type="PANTHER" id="PTHR13280:SF15">
    <property type="entry name" value="PHOSPHOFURIN ACIDIC CLUSTER SORTING PROTEIN 2"/>
    <property type="match status" value="1"/>
</dbReference>
<name>A0A7J7Z4V5_MYOMY</name>
<evidence type="ECO:0000256" key="2">
    <source>
        <dbReference type="ARBA" id="ARBA00022553"/>
    </source>
</evidence>
<keyword evidence="5" id="KW-1185">Reference proteome</keyword>
<dbReference type="VEuPathDB" id="HostDB:LOC118651966"/>
<reference evidence="4 5" key="1">
    <citation type="journal article" date="2020" name="Nature">
        <title>Six reference-quality genomes reveal evolution of bat adaptations.</title>
        <authorList>
            <person name="Jebb D."/>
            <person name="Huang Z."/>
            <person name="Pippel M."/>
            <person name="Hughes G.M."/>
            <person name="Lavrichenko K."/>
            <person name="Devanna P."/>
            <person name="Winkler S."/>
            <person name="Jermiin L.S."/>
            <person name="Skirmuntt E.C."/>
            <person name="Katzourakis A."/>
            <person name="Burkitt-Gray L."/>
            <person name="Ray D.A."/>
            <person name="Sullivan K.A.M."/>
            <person name="Roscito J.G."/>
            <person name="Kirilenko B.M."/>
            <person name="Davalos L.M."/>
            <person name="Corthals A.P."/>
            <person name="Power M.L."/>
            <person name="Jones G."/>
            <person name="Ransome R.D."/>
            <person name="Dechmann D.K.N."/>
            <person name="Locatelli A.G."/>
            <person name="Puechmaille S.J."/>
            <person name="Fedrigo O."/>
            <person name="Jarvis E.D."/>
            <person name="Hiller M."/>
            <person name="Vernes S.C."/>
            <person name="Myers E.W."/>
            <person name="Teeling E.C."/>
        </authorList>
    </citation>
    <scope>NUCLEOTIDE SEQUENCE [LARGE SCALE GENOMIC DNA]</scope>
    <source>
        <strain evidence="4">MMyoMyo1</strain>
        <tissue evidence="4">Flight muscle</tissue>
    </source>
</reference>
<accession>A0A7J7Z4V5</accession>
<sequence length="222" mass="24443">MQALPVLVTDERVTICHLLSPSITCAPPLATNHVPPLSHHRGRNHQVPVCCKQLQLPRHLRACGSPTVLNTPVPMTLFSTWEVDYSRPSCVSRLCSLTLKKLVVLKELEKEVISMVIAVQMQGSKGILRSHEIVLPSSGPVETDLVLTFSLQYPHFLKREGNKLQIMLQQRKCNNSQTILGYKTLATGAVHMAEVMQRPPEGGQVLSLSSSIRGSSITVAEI</sequence>
<evidence type="ECO:0000313" key="4">
    <source>
        <dbReference type="EMBL" id="KAF6369108.1"/>
    </source>
</evidence>
<dbReference type="InterPro" id="IPR019381">
    <property type="entry name" value="PACS1/2_C"/>
</dbReference>
<dbReference type="Pfam" id="PF25332">
    <property type="entry name" value="C2_PACS_N"/>
    <property type="match status" value="1"/>
</dbReference>
<feature type="domain" description="Phosphofurin acidic cluster sorting protein 1/2 N-terminal C2" evidence="3">
    <location>
        <begin position="73"/>
        <end position="199"/>
    </location>
</feature>
<evidence type="ECO:0000256" key="1">
    <source>
        <dbReference type="ARBA" id="ARBA00008590"/>
    </source>
</evidence>
<dbReference type="Proteomes" id="UP000527355">
    <property type="component" value="Unassembled WGS sequence"/>
</dbReference>